<protein>
    <recommendedName>
        <fullName evidence="6">tRNA (guanine-N(1)-)-methyltransferase</fullName>
        <ecNumber evidence="5">2.1.1.228</ecNumber>
    </recommendedName>
    <alternativeName>
        <fullName evidence="12">M1G-methyltransferase</fullName>
    </alternativeName>
    <alternativeName>
        <fullName evidence="13">tRNA [GM37] methyltransferase</fullName>
    </alternativeName>
</protein>
<feature type="domain" description="tRNA methyltransferase TRMD/TRM10-type" evidence="15">
    <location>
        <begin position="5"/>
        <end position="180"/>
    </location>
</feature>
<dbReference type="Proteomes" id="UP000229401">
    <property type="component" value="Unassembled WGS sequence"/>
</dbReference>
<dbReference type="InterPro" id="IPR023148">
    <property type="entry name" value="tRNA_m1G_MeTrfase_C_sf"/>
</dbReference>
<comment type="subunit">
    <text evidence="4">Homodimer.</text>
</comment>
<evidence type="ECO:0000256" key="13">
    <source>
        <dbReference type="ARBA" id="ARBA00033392"/>
    </source>
</evidence>
<dbReference type="InterPro" id="IPR016009">
    <property type="entry name" value="tRNA_MeTrfase_TRMD/TRM10"/>
</dbReference>
<dbReference type="InterPro" id="IPR029028">
    <property type="entry name" value="Alpha/beta_knot_MTases"/>
</dbReference>
<sequence>SAKCKIQSSKLRVVLTSAKGKIFNQKIAKEYSRLKHLVIIAGHYEGVDERVLKYVDEEVSLGDFVMTGGEVAASAIVDAVVRLIPGVLKKDDATTNESFFTVSIDRLIESVGEDDILRKLKEKRVDTVTLLEYPHYTRPEVFMEKRVPEVLLSGDSKKIEHWRLQQAYEQTKQRRPDLLKI</sequence>
<organism evidence="16 17">
    <name type="scientific">Candidatus Roizmanbacteria bacterium CG_4_10_14_0_8_um_filter_33_9</name>
    <dbReference type="NCBI Taxonomy" id="1974826"/>
    <lineage>
        <taxon>Bacteria</taxon>
        <taxon>Candidatus Roizmaniibacteriota</taxon>
    </lineage>
</organism>
<evidence type="ECO:0000256" key="1">
    <source>
        <dbReference type="ARBA" id="ARBA00002634"/>
    </source>
</evidence>
<dbReference type="PANTHER" id="PTHR46417">
    <property type="entry name" value="TRNA (GUANINE-N(1)-)-METHYLTRANSFERASE"/>
    <property type="match status" value="1"/>
</dbReference>
<evidence type="ECO:0000256" key="11">
    <source>
        <dbReference type="ARBA" id="ARBA00022694"/>
    </source>
</evidence>
<evidence type="ECO:0000256" key="3">
    <source>
        <dbReference type="ARBA" id="ARBA00007630"/>
    </source>
</evidence>
<dbReference type="InterPro" id="IPR002649">
    <property type="entry name" value="tRNA_m1G_MeTrfase_TrmD"/>
</dbReference>
<reference evidence="17" key="1">
    <citation type="submission" date="2017-09" db="EMBL/GenBank/DDBJ databases">
        <title>Depth-based differentiation of microbial function through sediment-hosted aquifers and enrichment of novel symbionts in the deep terrestrial subsurface.</title>
        <authorList>
            <person name="Probst A.J."/>
            <person name="Ladd B."/>
            <person name="Jarett J.K."/>
            <person name="Geller-Mcgrath D.E."/>
            <person name="Sieber C.M.K."/>
            <person name="Emerson J.B."/>
            <person name="Anantharaman K."/>
            <person name="Thomas B.C."/>
            <person name="Malmstrom R."/>
            <person name="Stieglmeier M."/>
            <person name="Klingl A."/>
            <person name="Woyke T."/>
            <person name="Ryan C.M."/>
            <person name="Banfield J.F."/>
        </authorList>
    </citation>
    <scope>NUCLEOTIDE SEQUENCE [LARGE SCALE GENOMIC DNA]</scope>
</reference>
<dbReference type="SUPFAM" id="SSF75217">
    <property type="entry name" value="alpha/beta knot"/>
    <property type="match status" value="1"/>
</dbReference>
<keyword evidence="7" id="KW-0963">Cytoplasm</keyword>
<dbReference type="GO" id="GO:0052906">
    <property type="term" value="F:tRNA (guanine(37)-N1)-methyltransferase activity"/>
    <property type="evidence" value="ECO:0007669"/>
    <property type="project" value="UniProtKB-EC"/>
</dbReference>
<dbReference type="Pfam" id="PF01746">
    <property type="entry name" value="tRNA_m1G_MT"/>
    <property type="match status" value="1"/>
</dbReference>
<dbReference type="Gene3D" id="3.40.1280.10">
    <property type="match status" value="1"/>
</dbReference>
<dbReference type="GO" id="GO:0005829">
    <property type="term" value="C:cytosol"/>
    <property type="evidence" value="ECO:0007669"/>
    <property type="project" value="TreeGrafter"/>
</dbReference>
<keyword evidence="9" id="KW-0808">Transferase</keyword>
<dbReference type="AlphaFoldDB" id="A0A2M7QJ07"/>
<evidence type="ECO:0000256" key="6">
    <source>
        <dbReference type="ARBA" id="ARBA00014679"/>
    </source>
</evidence>
<evidence type="ECO:0000256" key="12">
    <source>
        <dbReference type="ARBA" id="ARBA00029736"/>
    </source>
</evidence>
<keyword evidence="11" id="KW-0819">tRNA processing</keyword>
<feature type="non-terminal residue" evidence="16">
    <location>
        <position position="1"/>
    </location>
</feature>
<evidence type="ECO:0000313" key="17">
    <source>
        <dbReference type="Proteomes" id="UP000229401"/>
    </source>
</evidence>
<keyword evidence="10" id="KW-0949">S-adenosyl-L-methionine</keyword>
<evidence type="ECO:0000256" key="2">
    <source>
        <dbReference type="ARBA" id="ARBA00004496"/>
    </source>
</evidence>
<comment type="subcellular location">
    <subcellularLocation>
        <location evidence="2">Cytoplasm</location>
    </subcellularLocation>
</comment>
<evidence type="ECO:0000256" key="7">
    <source>
        <dbReference type="ARBA" id="ARBA00022490"/>
    </source>
</evidence>
<comment type="caution">
    <text evidence="16">The sequence shown here is derived from an EMBL/GenBank/DDBJ whole genome shotgun (WGS) entry which is preliminary data.</text>
</comment>
<evidence type="ECO:0000313" key="16">
    <source>
        <dbReference type="EMBL" id="PIY72327.1"/>
    </source>
</evidence>
<keyword evidence="8" id="KW-0489">Methyltransferase</keyword>
<comment type="catalytic activity">
    <reaction evidence="14">
        <text>guanosine(37) in tRNA + S-adenosyl-L-methionine = N(1)-methylguanosine(37) in tRNA + S-adenosyl-L-homocysteine + H(+)</text>
        <dbReference type="Rhea" id="RHEA:36899"/>
        <dbReference type="Rhea" id="RHEA-COMP:10145"/>
        <dbReference type="Rhea" id="RHEA-COMP:10147"/>
        <dbReference type="ChEBI" id="CHEBI:15378"/>
        <dbReference type="ChEBI" id="CHEBI:57856"/>
        <dbReference type="ChEBI" id="CHEBI:59789"/>
        <dbReference type="ChEBI" id="CHEBI:73542"/>
        <dbReference type="ChEBI" id="CHEBI:74269"/>
        <dbReference type="EC" id="2.1.1.228"/>
    </reaction>
</comment>
<dbReference type="Gene3D" id="1.10.1270.20">
    <property type="entry name" value="tRNA(m1g37)methyltransferase, domain 2"/>
    <property type="match status" value="1"/>
</dbReference>
<dbReference type="EC" id="2.1.1.228" evidence="5"/>
<evidence type="ECO:0000256" key="9">
    <source>
        <dbReference type="ARBA" id="ARBA00022679"/>
    </source>
</evidence>
<dbReference type="GO" id="GO:0002939">
    <property type="term" value="P:tRNA N1-guanine methylation"/>
    <property type="evidence" value="ECO:0007669"/>
    <property type="project" value="TreeGrafter"/>
</dbReference>
<dbReference type="EMBL" id="PFLI01000055">
    <property type="protein sequence ID" value="PIY72327.1"/>
    <property type="molecule type" value="Genomic_DNA"/>
</dbReference>
<dbReference type="PANTHER" id="PTHR46417:SF1">
    <property type="entry name" value="TRNA (GUANINE-N(1)-)-METHYLTRANSFERASE"/>
    <property type="match status" value="1"/>
</dbReference>
<evidence type="ECO:0000256" key="5">
    <source>
        <dbReference type="ARBA" id="ARBA00012807"/>
    </source>
</evidence>
<accession>A0A2M7QJ07</accession>
<evidence type="ECO:0000259" key="15">
    <source>
        <dbReference type="Pfam" id="PF01746"/>
    </source>
</evidence>
<gene>
    <name evidence="16" type="ORF">COY87_01515</name>
</gene>
<evidence type="ECO:0000256" key="14">
    <source>
        <dbReference type="ARBA" id="ARBA00047783"/>
    </source>
</evidence>
<evidence type="ECO:0000256" key="10">
    <source>
        <dbReference type="ARBA" id="ARBA00022691"/>
    </source>
</evidence>
<evidence type="ECO:0000256" key="4">
    <source>
        <dbReference type="ARBA" id="ARBA00011738"/>
    </source>
</evidence>
<comment type="function">
    <text evidence="1">Specifically methylates guanosine-37 in various tRNAs.</text>
</comment>
<evidence type="ECO:0000256" key="8">
    <source>
        <dbReference type="ARBA" id="ARBA00022603"/>
    </source>
</evidence>
<dbReference type="InterPro" id="IPR029026">
    <property type="entry name" value="tRNA_m1G_MTases_N"/>
</dbReference>
<comment type="similarity">
    <text evidence="3">Belongs to the RNA methyltransferase TrmD family.</text>
</comment>
<proteinExistence type="inferred from homology"/>
<name>A0A2M7QJ07_9BACT</name>